<dbReference type="AlphaFoldDB" id="A0A2P2JYN6"/>
<feature type="region of interest" description="Disordered" evidence="1">
    <location>
        <begin position="144"/>
        <end position="168"/>
    </location>
</feature>
<evidence type="ECO:0000256" key="2">
    <source>
        <dbReference type="SAM" id="Phobius"/>
    </source>
</evidence>
<reference evidence="3" key="1">
    <citation type="submission" date="2018-02" db="EMBL/GenBank/DDBJ databases">
        <title>Rhizophora mucronata_Transcriptome.</title>
        <authorList>
            <person name="Meera S.P."/>
            <person name="Sreeshan A."/>
            <person name="Augustine A."/>
        </authorList>
    </citation>
    <scope>NUCLEOTIDE SEQUENCE</scope>
    <source>
        <tissue evidence="3">Leaf</tissue>
    </source>
</reference>
<evidence type="ECO:0000256" key="1">
    <source>
        <dbReference type="SAM" id="MobiDB-lite"/>
    </source>
</evidence>
<keyword evidence="2" id="KW-1133">Transmembrane helix</keyword>
<organism evidence="3">
    <name type="scientific">Rhizophora mucronata</name>
    <name type="common">Asiatic mangrove</name>
    <dbReference type="NCBI Taxonomy" id="61149"/>
    <lineage>
        <taxon>Eukaryota</taxon>
        <taxon>Viridiplantae</taxon>
        <taxon>Streptophyta</taxon>
        <taxon>Embryophyta</taxon>
        <taxon>Tracheophyta</taxon>
        <taxon>Spermatophyta</taxon>
        <taxon>Magnoliopsida</taxon>
        <taxon>eudicotyledons</taxon>
        <taxon>Gunneridae</taxon>
        <taxon>Pentapetalae</taxon>
        <taxon>rosids</taxon>
        <taxon>fabids</taxon>
        <taxon>Malpighiales</taxon>
        <taxon>Rhizophoraceae</taxon>
        <taxon>Rhizophora</taxon>
    </lineage>
</organism>
<protein>
    <submittedName>
        <fullName evidence="3">Uncharacterized protein MANES_03G029500</fullName>
    </submittedName>
</protein>
<dbReference type="EMBL" id="GGEC01018111">
    <property type="protein sequence ID" value="MBW98594.1"/>
    <property type="molecule type" value="Transcribed_RNA"/>
</dbReference>
<proteinExistence type="predicted"/>
<name>A0A2P2JYN6_RHIMU</name>
<evidence type="ECO:0000313" key="3">
    <source>
        <dbReference type="EMBL" id="MBW98594.1"/>
    </source>
</evidence>
<feature type="compositionally biased region" description="Basic and acidic residues" evidence="1">
    <location>
        <begin position="148"/>
        <end position="168"/>
    </location>
</feature>
<keyword evidence="2" id="KW-0812">Transmembrane</keyword>
<feature type="transmembrane region" description="Helical" evidence="2">
    <location>
        <begin position="100"/>
        <end position="117"/>
    </location>
</feature>
<accession>A0A2P2JYN6</accession>
<sequence length="168" mass="18593">MKAPPPIPLDIGLTTPTHKVVATAASTACPPCLSIDTPISEHLPSSAATTPCSDSTTSALLTSSPTLSTFPPLSTQQIKLPLHMRPAIGKVMKTRKRKKWAMIFQFFFSFFFLLLLLQQSETLGLPRSGASVLCCPMIDPLLKPSTADTEKERERERRTDRQTWRDVR</sequence>
<keyword evidence="2" id="KW-0472">Membrane</keyword>